<dbReference type="PROSITE" id="PS00455">
    <property type="entry name" value="AMP_BINDING"/>
    <property type="match status" value="1"/>
</dbReference>
<dbReference type="InterPro" id="IPR020845">
    <property type="entry name" value="AMP-binding_CS"/>
</dbReference>
<dbReference type="SUPFAM" id="SSF56801">
    <property type="entry name" value="Acetyl-CoA synthetase-like"/>
    <property type="match status" value="1"/>
</dbReference>
<dbReference type="EMBL" id="SLXJ01000003">
    <property type="protein sequence ID" value="TCP18154.1"/>
    <property type="molecule type" value="Genomic_DNA"/>
</dbReference>
<feature type="domain" description="AMP-dependent synthetase/ligase" evidence="6">
    <location>
        <begin position="36"/>
        <end position="340"/>
    </location>
</feature>
<dbReference type="Proteomes" id="UP000295537">
    <property type="component" value="Unassembled WGS sequence"/>
</dbReference>
<protein>
    <submittedName>
        <fullName evidence="7">2-succinylbenzoyl-CoA synthetase</fullName>
    </submittedName>
</protein>
<dbReference type="GO" id="GO:0008756">
    <property type="term" value="F:o-succinylbenzoate-CoA ligase activity"/>
    <property type="evidence" value="ECO:0007669"/>
    <property type="project" value="InterPro"/>
</dbReference>
<accession>A0A4R2NAV9</accession>
<dbReference type="Pfam" id="PF00501">
    <property type="entry name" value="AMP-binding"/>
    <property type="match status" value="1"/>
</dbReference>
<dbReference type="GO" id="GO:0009234">
    <property type="term" value="P:menaquinone biosynthetic process"/>
    <property type="evidence" value="ECO:0007669"/>
    <property type="project" value="UniProtKB-KW"/>
</dbReference>
<sequence length="490" mass="55432">MISDIRSHFLSTYWATHQPCSIAIRWDRADSLLFANLPTQLTWQQFHQLISELALWLEPKLADKQLIAYCGQNRLAALLCYCTAIALGKYILILNPALTNTQKQNIVTQNQIKQLLTDDDFAKFTAILTAHSSFKTTLPKLDYQVAATFTLTSGSSGSPKAVVHSIQNHLDNAKGVCQLMAFTAQNSWLLSLPLYHVSGQGIVWRWLLQGATLQITESKTAFWQQLATVSHASLVPTQLQRYLHYISSVDRPPQDFAQQHILLGGMCIPATLIRQAQQYGIQIYIGYGMTEMASTITATSANKQEITETDNVGKALQGRKIQIVEEEIWVKGAGLALGYWQNGQIISLTNRQGWLQTKDKGYWDNAKNLVITGRKDNLFISGGENIQPEMVEKVLFSSNLLKNVWILPIPDPEFGARPIAIVEFHTEFNAQAVNNLQNFAKSKLEKFKLPLYYLPFNSQDWQENGVKISRQQLTLYAEKWIEKTQRERDV</sequence>
<evidence type="ECO:0000256" key="4">
    <source>
        <dbReference type="ARBA" id="ARBA00022741"/>
    </source>
</evidence>
<dbReference type="InterPro" id="IPR042099">
    <property type="entry name" value="ANL_N_sf"/>
</dbReference>
<organism evidence="7 8">
    <name type="scientific">Nicoletella semolina</name>
    <dbReference type="NCBI Taxonomy" id="271160"/>
    <lineage>
        <taxon>Bacteria</taxon>
        <taxon>Pseudomonadati</taxon>
        <taxon>Pseudomonadota</taxon>
        <taxon>Gammaproteobacteria</taxon>
        <taxon>Pasteurellales</taxon>
        <taxon>Pasteurellaceae</taxon>
        <taxon>Nicoletella</taxon>
    </lineage>
</organism>
<dbReference type="Gene3D" id="3.40.50.12780">
    <property type="entry name" value="N-terminal domain of ligase-like"/>
    <property type="match status" value="1"/>
</dbReference>
<reference evidence="7 8" key="1">
    <citation type="submission" date="2019-03" db="EMBL/GenBank/DDBJ databases">
        <title>Genomic Encyclopedia of Type Strains, Phase IV (KMG-IV): sequencing the most valuable type-strain genomes for metagenomic binning, comparative biology and taxonomic classification.</title>
        <authorList>
            <person name="Goeker M."/>
        </authorList>
    </citation>
    <scope>NUCLEOTIDE SEQUENCE [LARGE SCALE GENOMIC DNA]</scope>
    <source>
        <strain evidence="7 8">DSM 16380</strain>
    </source>
</reference>
<dbReference type="GO" id="GO:0005524">
    <property type="term" value="F:ATP binding"/>
    <property type="evidence" value="ECO:0007669"/>
    <property type="project" value="UniProtKB-KW"/>
</dbReference>
<dbReference type="NCBIfam" id="NF006539">
    <property type="entry name" value="PRK09029.1"/>
    <property type="match status" value="1"/>
</dbReference>
<evidence type="ECO:0000256" key="1">
    <source>
        <dbReference type="ARBA" id="ARBA00006432"/>
    </source>
</evidence>
<proteinExistence type="inferred from homology"/>
<dbReference type="InterPro" id="IPR045851">
    <property type="entry name" value="AMP-bd_C_sf"/>
</dbReference>
<dbReference type="RefSeq" id="WP_132500964.1">
    <property type="nucleotide sequence ID" value="NZ_LVXA01000001.1"/>
</dbReference>
<dbReference type="CDD" id="cd17630">
    <property type="entry name" value="OSB_MenE-like"/>
    <property type="match status" value="1"/>
</dbReference>
<dbReference type="InterPro" id="IPR010192">
    <property type="entry name" value="MenE"/>
</dbReference>
<dbReference type="GO" id="GO:0006631">
    <property type="term" value="P:fatty acid metabolic process"/>
    <property type="evidence" value="ECO:0007669"/>
    <property type="project" value="TreeGrafter"/>
</dbReference>
<evidence type="ECO:0000256" key="5">
    <source>
        <dbReference type="ARBA" id="ARBA00022840"/>
    </source>
</evidence>
<comment type="caution">
    <text evidence="7">The sequence shown here is derived from an EMBL/GenBank/DDBJ whole genome shotgun (WGS) entry which is preliminary data.</text>
</comment>
<evidence type="ECO:0000256" key="2">
    <source>
        <dbReference type="ARBA" id="ARBA00022428"/>
    </source>
</evidence>
<dbReference type="PANTHER" id="PTHR43201">
    <property type="entry name" value="ACYL-COA SYNTHETASE"/>
    <property type="match status" value="1"/>
</dbReference>
<dbReference type="NCBIfam" id="TIGR01923">
    <property type="entry name" value="menE"/>
    <property type="match status" value="1"/>
</dbReference>
<gene>
    <name evidence="7" type="ORF">EV693_103121</name>
</gene>
<dbReference type="AlphaFoldDB" id="A0A4R2NAV9"/>
<evidence type="ECO:0000313" key="8">
    <source>
        <dbReference type="Proteomes" id="UP000295537"/>
    </source>
</evidence>
<keyword evidence="8" id="KW-1185">Reference proteome</keyword>
<evidence type="ECO:0000313" key="7">
    <source>
        <dbReference type="EMBL" id="TCP18154.1"/>
    </source>
</evidence>
<dbReference type="Gene3D" id="3.30.300.30">
    <property type="match status" value="1"/>
</dbReference>
<dbReference type="PANTHER" id="PTHR43201:SF5">
    <property type="entry name" value="MEDIUM-CHAIN ACYL-COA LIGASE ACSF2, MITOCHONDRIAL"/>
    <property type="match status" value="1"/>
</dbReference>
<keyword evidence="2" id="KW-0474">Menaquinone biosynthesis</keyword>
<dbReference type="GO" id="GO:0031956">
    <property type="term" value="F:medium-chain fatty acid-CoA ligase activity"/>
    <property type="evidence" value="ECO:0007669"/>
    <property type="project" value="TreeGrafter"/>
</dbReference>
<dbReference type="OrthoDB" id="9803968at2"/>
<keyword evidence="5" id="KW-0067">ATP-binding</keyword>
<keyword evidence="4" id="KW-0547">Nucleotide-binding</keyword>
<evidence type="ECO:0000256" key="3">
    <source>
        <dbReference type="ARBA" id="ARBA00022598"/>
    </source>
</evidence>
<dbReference type="InterPro" id="IPR000873">
    <property type="entry name" value="AMP-dep_synth/lig_dom"/>
</dbReference>
<name>A0A4R2NAV9_9PAST</name>
<keyword evidence="3" id="KW-0436">Ligase</keyword>
<comment type="similarity">
    <text evidence="1">Belongs to the ATP-dependent AMP-binding enzyme family.</text>
</comment>
<evidence type="ECO:0000259" key="6">
    <source>
        <dbReference type="Pfam" id="PF00501"/>
    </source>
</evidence>